<keyword evidence="9" id="KW-0675">Receptor</keyword>
<evidence type="ECO:0000256" key="4">
    <source>
        <dbReference type="ARBA" id="ARBA00023136"/>
    </source>
</evidence>
<accession>V9IFM0</accession>
<dbReference type="GO" id="GO:0006874">
    <property type="term" value="P:intracellular calcium ion homeostasis"/>
    <property type="evidence" value="ECO:0007669"/>
    <property type="project" value="InterPro"/>
</dbReference>
<keyword evidence="4 6" id="KW-0472">Membrane</keyword>
<evidence type="ECO:0000256" key="6">
    <source>
        <dbReference type="SAM" id="Phobius"/>
    </source>
</evidence>
<feature type="domain" description="Ryanodine Receptor TM 4-6" evidence="8">
    <location>
        <begin position="7"/>
        <end position="286"/>
    </location>
</feature>
<feature type="compositionally biased region" description="Acidic residues" evidence="5">
    <location>
        <begin position="71"/>
        <end position="82"/>
    </location>
</feature>
<dbReference type="GO" id="GO:0034704">
    <property type="term" value="C:calcium channel complex"/>
    <property type="evidence" value="ECO:0007669"/>
    <property type="project" value="TreeGrafter"/>
</dbReference>
<feature type="compositionally biased region" description="Basic and acidic residues" evidence="5">
    <location>
        <begin position="1"/>
        <end position="21"/>
    </location>
</feature>
<evidence type="ECO:0000256" key="2">
    <source>
        <dbReference type="ARBA" id="ARBA00022692"/>
    </source>
</evidence>
<evidence type="ECO:0000256" key="1">
    <source>
        <dbReference type="ARBA" id="ARBA00004141"/>
    </source>
</evidence>
<feature type="transmembrane region" description="Helical" evidence="6">
    <location>
        <begin position="523"/>
        <end position="546"/>
    </location>
</feature>
<evidence type="ECO:0000256" key="3">
    <source>
        <dbReference type="ARBA" id="ARBA00022989"/>
    </source>
</evidence>
<reference evidence="9" key="1">
    <citation type="submission" date="2011-11" db="EMBL/GenBank/DDBJ databases">
        <title>Decoding the brain transcriptome of the Eastern honeybee (Apis cerana) based on pyrosequencing.</title>
        <authorList>
            <person name="Sun L."/>
            <person name="Zheng H."/>
            <person name="Wang Y."/>
            <person name="Xie X."/>
            <person name="Zhu Y."/>
            <person name="Gu W."/>
            <person name="Wang S."/>
        </authorList>
    </citation>
    <scope>NUCLEOTIDE SEQUENCE</scope>
    <source>
        <tissue evidence="9">Brain</tissue>
    </source>
</reference>
<feature type="region of interest" description="Disordered" evidence="5">
    <location>
        <begin position="212"/>
        <end position="236"/>
    </location>
</feature>
<keyword evidence="3 6" id="KW-1133">Transmembrane helix</keyword>
<dbReference type="AlphaFoldDB" id="V9IFM0"/>
<dbReference type="GO" id="GO:0042383">
    <property type="term" value="C:sarcolemma"/>
    <property type="evidence" value="ECO:0007669"/>
    <property type="project" value="TreeGrafter"/>
</dbReference>
<comment type="subcellular location">
    <subcellularLocation>
        <location evidence="1">Membrane</location>
        <topology evidence="1">Multi-pass membrane protein</topology>
    </subcellularLocation>
</comment>
<dbReference type="GO" id="GO:0005790">
    <property type="term" value="C:smooth endoplasmic reticulum"/>
    <property type="evidence" value="ECO:0007669"/>
    <property type="project" value="TreeGrafter"/>
</dbReference>
<dbReference type="Pfam" id="PF00520">
    <property type="entry name" value="Ion_trans"/>
    <property type="match status" value="1"/>
</dbReference>
<dbReference type="InterPro" id="IPR015925">
    <property type="entry name" value="Ryanodine_IP3_receptor"/>
</dbReference>
<name>V9IFM0_APICE</name>
<feature type="compositionally biased region" description="Gly residues" evidence="5">
    <location>
        <begin position="213"/>
        <end position="229"/>
    </location>
</feature>
<dbReference type="GO" id="GO:0014808">
    <property type="term" value="P:release of sequestered calcium ion into cytosol by sarcoplasmic reticulum"/>
    <property type="evidence" value="ECO:0007669"/>
    <property type="project" value="TreeGrafter"/>
</dbReference>
<dbReference type="PANTHER" id="PTHR46399">
    <property type="entry name" value="B30.2/SPRY DOMAIN-CONTAINING PROTEIN"/>
    <property type="match status" value="1"/>
</dbReference>
<feature type="region of interest" description="Disordered" evidence="5">
    <location>
        <begin position="1"/>
        <end position="98"/>
    </location>
</feature>
<keyword evidence="2 6" id="KW-0812">Transmembrane</keyword>
<feature type="transmembrane region" description="Helical" evidence="6">
    <location>
        <begin position="447"/>
        <end position="469"/>
    </location>
</feature>
<dbReference type="GO" id="GO:0005219">
    <property type="term" value="F:ryanodine-sensitive calcium-release channel activity"/>
    <property type="evidence" value="ECO:0007669"/>
    <property type="project" value="InterPro"/>
</dbReference>
<gene>
    <name evidence="9" type="ORF">ACCB02786</name>
</gene>
<feature type="transmembrane region" description="Helical" evidence="6">
    <location>
        <begin position="168"/>
        <end position="186"/>
    </location>
</feature>
<dbReference type="EMBL" id="JR041580">
    <property type="protein sequence ID" value="AEY59472.1"/>
    <property type="molecule type" value="mRNA"/>
</dbReference>
<dbReference type="InterPro" id="IPR005821">
    <property type="entry name" value="Ion_trans_dom"/>
</dbReference>
<evidence type="ECO:0000313" key="9">
    <source>
        <dbReference type="EMBL" id="AEY59472.1"/>
    </source>
</evidence>
<evidence type="ECO:0000259" key="8">
    <source>
        <dbReference type="Pfam" id="PF06459"/>
    </source>
</evidence>
<protein>
    <submittedName>
        <fullName evidence="9">Ryanodine receptor 44F</fullName>
    </submittedName>
</protein>
<sequence length="651" mass="73406">MKGPHVEEPVVEVKEEEEKPSRHLPALPPTPDESNLQVQAFGMDITKEEGGQIKIAPHESATSTPQSSIEETGESTPEEATGEESTRAEGGGDMEPVSLVDFLGGEQARAQAAAAAEAAAAQQAAMAAVEAEAKQETIAEPSASSIDFSEYTHRVVSFLARNFYNLKYVALVLAFCINFMLLFYKVSSLGSEGGEEGSGSQIVDMLAEMSGEGASGSGNGSGVEIGSGSGEAESEEEEDVYALEYVEVAEDFYYMAHVIRLMAILHAIVSLAMLVAYYHLKVPLAIFKREKEIARRVEFDGLYIAETPEEDDIKAHWDKMVISAKTFPVNYWDKFVKKKVRQKYSETYDFDYISNLLGMEKTSFSQQEEEGSGLIHFIVNIDWRYQVWKAGVTITDNAFLYSLWYFTFSILGNYNNFFFAAHLLDVAVGFKTLRTILQSVTHNGKQLVLTVMLLTIVVYIYTVIAFNFFRKFYIQEEDDEVDKKCHDMLTCFVFHLYKGVRAGGGIGDEIGEPDGDDYEVYRIMFDITFFFFVIVILLAIIQGLIIDAFGELRDQLENVKTNMESNCFICGLGKEYFDTVPHGFDTHVQQEHNLANYMFFLMHLINKPDTEYTGQETYVWNMYQQRCWDFFPVGDCFRKQNEAVEEEAKKK</sequence>
<feature type="transmembrane region" description="Helical" evidence="6">
    <location>
        <begin position="258"/>
        <end position="280"/>
    </location>
</feature>
<feature type="domain" description="Ion transport" evidence="7">
    <location>
        <begin position="411"/>
        <end position="555"/>
    </location>
</feature>
<proteinExistence type="evidence at transcript level"/>
<evidence type="ECO:0000256" key="5">
    <source>
        <dbReference type="SAM" id="MobiDB-lite"/>
    </source>
</evidence>
<dbReference type="Gene3D" id="1.10.287.70">
    <property type="match status" value="1"/>
</dbReference>
<dbReference type="GO" id="GO:0030018">
    <property type="term" value="C:Z disc"/>
    <property type="evidence" value="ECO:0007669"/>
    <property type="project" value="TreeGrafter"/>
</dbReference>
<evidence type="ECO:0000259" key="7">
    <source>
        <dbReference type="Pfam" id="PF00520"/>
    </source>
</evidence>
<dbReference type="GO" id="GO:0033017">
    <property type="term" value="C:sarcoplasmic reticulum membrane"/>
    <property type="evidence" value="ECO:0007669"/>
    <property type="project" value="TreeGrafter"/>
</dbReference>
<organism evidence="9">
    <name type="scientific">Apis cerana</name>
    <name type="common">Indian honeybee</name>
    <dbReference type="NCBI Taxonomy" id="7461"/>
    <lineage>
        <taxon>Eukaryota</taxon>
        <taxon>Metazoa</taxon>
        <taxon>Ecdysozoa</taxon>
        <taxon>Arthropoda</taxon>
        <taxon>Hexapoda</taxon>
        <taxon>Insecta</taxon>
        <taxon>Pterygota</taxon>
        <taxon>Neoptera</taxon>
        <taxon>Endopterygota</taxon>
        <taxon>Hymenoptera</taxon>
        <taxon>Apocrita</taxon>
        <taxon>Aculeata</taxon>
        <taxon>Apoidea</taxon>
        <taxon>Anthophila</taxon>
        <taxon>Apidae</taxon>
        <taxon>Apis</taxon>
    </lineage>
</organism>
<dbReference type="GO" id="GO:0006941">
    <property type="term" value="P:striated muscle contraction"/>
    <property type="evidence" value="ECO:0007669"/>
    <property type="project" value="TreeGrafter"/>
</dbReference>
<dbReference type="PANTHER" id="PTHR46399:SF8">
    <property type="entry name" value="B30.2_SPRY DOMAIN-CONTAINING PROTEIN"/>
    <property type="match status" value="1"/>
</dbReference>
<dbReference type="FunFam" id="1.10.287.70:FF:000017">
    <property type="entry name" value="ryanodine receptor isoform X2"/>
    <property type="match status" value="1"/>
</dbReference>
<feature type="compositionally biased region" description="Polar residues" evidence="5">
    <location>
        <begin position="60"/>
        <end position="70"/>
    </location>
</feature>
<dbReference type="Pfam" id="PF06459">
    <property type="entry name" value="RR_TM4-6"/>
    <property type="match status" value="1"/>
</dbReference>
<dbReference type="InterPro" id="IPR009460">
    <property type="entry name" value="Ryanrecept_TM4-6"/>
</dbReference>